<comment type="similarity">
    <text evidence="2">Belongs to the SAS10 family.</text>
</comment>
<feature type="region of interest" description="Disordered" evidence="4">
    <location>
        <begin position="290"/>
        <end position="324"/>
    </location>
</feature>
<feature type="domain" description="Sas10 C-terminal" evidence="5">
    <location>
        <begin position="287"/>
        <end position="362"/>
    </location>
</feature>
<dbReference type="PANTHER" id="PTHR13237">
    <property type="entry name" value="SOMETHING ABOUT SILENCING PROTEIN 10-RELATED"/>
    <property type="match status" value="1"/>
</dbReference>
<evidence type="ECO:0000313" key="7">
    <source>
        <dbReference type="Proteomes" id="UP000050761"/>
    </source>
</evidence>
<organism evidence="6">
    <name type="scientific">Heligmosomoides polygyrus</name>
    <name type="common">Parasitic roundworm</name>
    <dbReference type="NCBI Taxonomy" id="6339"/>
    <lineage>
        <taxon>Eukaryota</taxon>
        <taxon>Metazoa</taxon>
        <taxon>Ecdysozoa</taxon>
        <taxon>Nematoda</taxon>
        <taxon>Chromadorea</taxon>
        <taxon>Rhabditida</taxon>
        <taxon>Rhabditina</taxon>
        <taxon>Rhabditomorpha</taxon>
        <taxon>Strongyloidea</taxon>
        <taxon>Heligmosomidae</taxon>
        <taxon>Heligmosomoides</taxon>
    </lineage>
</organism>
<dbReference type="EMBL" id="UZAH01031728">
    <property type="protein sequence ID" value="VDP17434.1"/>
    <property type="molecule type" value="Genomic_DNA"/>
</dbReference>
<dbReference type="PANTHER" id="PTHR13237:SF8">
    <property type="entry name" value="SOMETHING ABOUT SILENCING PROTEIN 10"/>
    <property type="match status" value="1"/>
</dbReference>
<reference evidence="6 7" key="1">
    <citation type="submission" date="2018-11" db="EMBL/GenBank/DDBJ databases">
        <authorList>
            <consortium name="Pathogen Informatics"/>
        </authorList>
    </citation>
    <scope>NUCLEOTIDE SEQUENCE [LARGE SCALE GENOMIC DNA]</scope>
</reference>
<name>A0A3P8CDQ4_HELPZ</name>
<evidence type="ECO:0000256" key="4">
    <source>
        <dbReference type="SAM" id="MobiDB-lite"/>
    </source>
</evidence>
<evidence type="ECO:0000256" key="1">
    <source>
        <dbReference type="ARBA" id="ARBA00004123"/>
    </source>
</evidence>
<evidence type="ECO:0000313" key="6">
    <source>
        <dbReference type="EMBL" id="VDP17434.1"/>
    </source>
</evidence>
<keyword evidence="3" id="KW-0539">Nucleus</keyword>
<dbReference type="Pfam" id="PF09368">
    <property type="entry name" value="Sas10"/>
    <property type="match status" value="1"/>
</dbReference>
<proteinExistence type="inferred from homology"/>
<dbReference type="GO" id="GO:0000462">
    <property type="term" value="P:maturation of SSU-rRNA from tricistronic rRNA transcript (SSU-rRNA, 5.8S rRNA, LSU-rRNA)"/>
    <property type="evidence" value="ECO:0007669"/>
    <property type="project" value="TreeGrafter"/>
</dbReference>
<dbReference type="InterPro" id="IPR018972">
    <property type="entry name" value="Sas10_C_dom"/>
</dbReference>
<evidence type="ECO:0000256" key="3">
    <source>
        <dbReference type="ARBA" id="ARBA00023242"/>
    </source>
</evidence>
<accession>A0A3P8CDQ4</accession>
<evidence type="ECO:0000259" key="5">
    <source>
        <dbReference type="Pfam" id="PF09368"/>
    </source>
</evidence>
<gene>
    <name evidence="6" type="ORF">HPBE_LOCUS19927</name>
</gene>
<dbReference type="OrthoDB" id="1924577at2759"/>
<feature type="compositionally biased region" description="Acidic residues" evidence="4">
    <location>
        <begin position="28"/>
        <end position="49"/>
    </location>
</feature>
<dbReference type="WBParaSite" id="HPBE_0001992801-mRNA-1">
    <property type="protein sequence ID" value="HPBE_0001992801-mRNA-1"/>
    <property type="gene ID" value="HPBE_0001992801"/>
</dbReference>
<sequence>MFQCISVYDIYANSQAKQVEEVLNVEGDVSDESEISESDFDDDDHEDGSDGVIGNEWGRNRRDFYGTEYVDEDWGGMREEEIEDAELEEEDAAGRQAALDKAAALANDLYEDSAEKPTTVVKETALEWTLDNVKRLNARAVEILEEYNRRKDLMKVVVDPLLPVIGKLSRTSNVRKQLLLVFDVYSKYILTMMFYLRLKAESLSKKNATDISIDSHPMIKKVDAFLDKNASSLKKLIKKASHDRLSDVVVVEPEVRRTGVQKHMPQAMETDTGKGDDAVEVESMTAEERRRANKQIAKNAAPDKGRIKKKKDPRIAKTKNRKRYKQAVKKVHSQVGVMRKELNKYTGETRGIRVSTVRSTKLVA</sequence>
<comment type="subcellular location">
    <subcellularLocation>
        <location evidence="1">Nucleus</location>
    </subcellularLocation>
</comment>
<reference evidence="8" key="2">
    <citation type="submission" date="2019-09" db="UniProtKB">
        <authorList>
            <consortium name="WormBaseParasite"/>
        </authorList>
    </citation>
    <scope>IDENTIFICATION</scope>
</reference>
<evidence type="ECO:0000256" key="2">
    <source>
        <dbReference type="ARBA" id="ARBA00010979"/>
    </source>
</evidence>
<dbReference type="GO" id="GO:0032040">
    <property type="term" value="C:small-subunit processome"/>
    <property type="evidence" value="ECO:0007669"/>
    <property type="project" value="TreeGrafter"/>
</dbReference>
<feature type="region of interest" description="Disordered" evidence="4">
    <location>
        <begin position="27"/>
        <end position="54"/>
    </location>
</feature>
<dbReference type="AlphaFoldDB" id="A0A3P8CDQ4"/>
<feature type="compositionally biased region" description="Basic residues" evidence="4">
    <location>
        <begin position="306"/>
        <end position="324"/>
    </location>
</feature>
<protein>
    <submittedName>
        <fullName evidence="8">Sas10 domain-containing protein</fullName>
    </submittedName>
</protein>
<keyword evidence="7" id="KW-1185">Reference proteome</keyword>
<dbReference type="Proteomes" id="UP000050761">
    <property type="component" value="Unassembled WGS sequence"/>
</dbReference>
<evidence type="ECO:0000313" key="8">
    <source>
        <dbReference type="WBParaSite" id="HPBE_0001992801-mRNA-1"/>
    </source>
</evidence>